<feature type="transmembrane region" description="Helical" evidence="1">
    <location>
        <begin position="756"/>
        <end position="773"/>
    </location>
</feature>
<reference evidence="6" key="2">
    <citation type="submission" date="2023-07" db="EMBL/GenBank/DDBJ databases">
        <title>Shewanella mangrovi sp. nov., an acetaldehyde- degrading bacterium isolated from mangrove sediment.</title>
        <authorList>
            <person name="Liu Y."/>
        </authorList>
    </citation>
    <scope>NUCLEOTIDE SEQUENCE [LARGE SCALE GENOMIC DNA]</scope>
    <source>
        <strain evidence="6">C32</strain>
    </source>
</reference>
<dbReference type="SUPFAM" id="SSF54001">
    <property type="entry name" value="Cysteine proteinases"/>
    <property type="match status" value="1"/>
</dbReference>
<dbReference type="RefSeq" id="WP_238897361.1">
    <property type="nucleotide sequence ID" value="NZ_JAKOGG010000014.1"/>
</dbReference>
<feature type="domain" description="DUF3857" evidence="4">
    <location>
        <begin position="95"/>
        <end position="255"/>
    </location>
</feature>
<evidence type="ECO:0000256" key="1">
    <source>
        <dbReference type="SAM" id="Phobius"/>
    </source>
</evidence>
<evidence type="ECO:0000313" key="5">
    <source>
        <dbReference type="EMBL" id="MCS4557902.1"/>
    </source>
</evidence>
<evidence type="ECO:0000313" key="6">
    <source>
        <dbReference type="Proteomes" id="UP001201549"/>
    </source>
</evidence>
<comment type="caution">
    <text evidence="5">The sequence shown here is derived from an EMBL/GenBank/DDBJ whole genome shotgun (WGS) entry which is preliminary data.</text>
</comment>
<feature type="signal peptide" evidence="2">
    <location>
        <begin position="1"/>
        <end position="23"/>
    </location>
</feature>
<dbReference type="EMBL" id="JAKOGG010000014">
    <property type="protein sequence ID" value="MCS4557902.1"/>
    <property type="molecule type" value="Genomic_DNA"/>
</dbReference>
<feature type="transmembrane region" description="Helical" evidence="1">
    <location>
        <begin position="810"/>
        <end position="832"/>
    </location>
</feature>
<organism evidence="5 6">
    <name type="scientific">Shewanella electrica</name>
    <dbReference type="NCBI Taxonomy" id="515560"/>
    <lineage>
        <taxon>Bacteria</taxon>
        <taxon>Pseudomonadati</taxon>
        <taxon>Pseudomonadota</taxon>
        <taxon>Gammaproteobacteria</taxon>
        <taxon>Alteromonadales</taxon>
        <taxon>Shewanellaceae</taxon>
        <taxon>Shewanella</taxon>
    </lineage>
</organism>
<feature type="domain" description="Transglutaminase-like" evidence="3">
    <location>
        <begin position="307"/>
        <end position="413"/>
    </location>
</feature>
<feature type="chain" id="PRO_5047097187" evidence="2">
    <location>
        <begin position="24"/>
        <end position="863"/>
    </location>
</feature>
<gene>
    <name evidence="5" type="ORF">L9G74_15765</name>
</gene>
<sequence>MTGFRRWIPLIIALLCCSSLALAQYVSAAPLQRQTLAHKPATSALERVAITKAPSWVVPHSAKLDASVPTDDIQDGIYYLLSDFQYLFTVTDPEQQYRHFAVKLTNTNAADSYSQLNLVFDPAYEQLQLHAVTVHRDGQTLDKLTQAEHTIERAPGAEQVIDGSMQLRLLLSDIRVGDVVEFSYSVVGANPVFGGHVYHRRPLQWNVPIAQQQLRIIWQRPTPLQLQITPDADAYHIERQQLGEQQIYQLALTNTQGMTVPDGVPSWYEPRAHLSFSDLATWQDVAQWGQALFTDAMDVSEPVATEAKRLAEGLTTPEQRLVAALDFVQTQIRYLALEMGVNSHLPAKADVTLRHRFGDCKDKSALLVALLQAMGIKAFPVLVNTERGAQLNMSLPSGKVFNHAVVMVDLDGQQVFVDPTIGVQKGPLAQRQVPDYGYGLVLADNSQALVKMPSPTNTLIDYKEEFDLRRGAGHPASYQVQTRYLGAEAEKLRQRLATGGVADLQRSYKDFFTEQYGALTVAPLTIDDSANGVAIREQYQLDNPWQTHDDAEQSFYISENQISLRQPKNREPRPFALKYPQTVNGEITLKLNDDIDWSFANESHQEQNRFFDYRFAVNFDKAQNQLVLNYHYQTLVAYVPEQQFAEYLAAVDRVADYSEFGIASYPPEPPSVQELPPKKTGKVLLGTLYVLLALVLLGVALAKWLSVKRPLRHTVFYPTSVKHTLLLMWLTGGGYGVYWCYRNWCYWRAQQQNAPQHRWLGILLPIIYLPLTLKVAQQVSERHWLLRLSGVLTPLVVCLLLWQMGHTVLVIGWLILFVLLIPLVMAVNQLNWQQGIAVPARWRTYHSLTALALAPGYLWWLAS</sequence>
<protein>
    <submittedName>
        <fullName evidence="5">DUF3857 and transglutaminase domain-containing protein</fullName>
    </submittedName>
</protein>
<feature type="transmembrane region" description="Helical" evidence="1">
    <location>
        <begin position="844"/>
        <end position="862"/>
    </location>
</feature>
<feature type="transmembrane region" description="Helical" evidence="1">
    <location>
        <begin position="683"/>
        <end position="705"/>
    </location>
</feature>
<keyword evidence="1" id="KW-0472">Membrane</keyword>
<proteinExistence type="predicted"/>
<evidence type="ECO:0000256" key="2">
    <source>
        <dbReference type="SAM" id="SignalP"/>
    </source>
</evidence>
<dbReference type="Gene3D" id="2.60.40.3140">
    <property type="match status" value="1"/>
</dbReference>
<accession>A0ABT2FNJ2</accession>
<dbReference type="InterPro" id="IPR038765">
    <property type="entry name" value="Papain-like_cys_pep_sf"/>
</dbReference>
<keyword evidence="1" id="KW-1133">Transmembrane helix</keyword>
<feature type="transmembrane region" description="Helical" evidence="1">
    <location>
        <begin position="785"/>
        <end position="804"/>
    </location>
</feature>
<feature type="transmembrane region" description="Helical" evidence="1">
    <location>
        <begin position="725"/>
        <end position="744"/>
    </location>
</feature>
<name>A0ABT2FNJ2_9GAMM</name>
<evidence type="ECO:0000259" key="4">
    <source>
        <dbReference type="Pfam" id="PF12969"/>
    </source>
</evidence>
<reference evidence="5 6" key="1">
    <citation type="submission" date="2022-02" db="EMBL/GenBank/DDBJ databases">
        <authorList>
            <person name="Zhuang L."/>
        </authorList>
    </citation>
    <scope>NUCLEOTIDE SEQUENCE [LARGE SCALE GENOMIC DNA]</scope>
    <source>
        <strain evidence="5 6">C32</strain>
    </source>
</reference>
<dbReference type="Gene3D" id="3.10.620.30">
    <property type="match status" value="1"/>
</dbReference>
<keyword evidence="6" id="KW-1185">Reference proteome</keyword>
<evidence type="ECO:0000259" key="3">
    <source>
        <dbReference type="Pfam" id="PF01841"/>
    </source>
</evidence>
<dbReference type="InterPro" id="IPR002931">
    <property type="entry name" value="Transglutaminase-like"/>
</dbReference>
<dbReference type="Proteomes" id="UP001201549">
    <property type="component" value="Unassembled WGS sequence"/>
</dbReference>
<keyword evidence="1" id="KW-0812">Transmembrane</keyword>
<keyword evidence="2" id="KW-0732">Signal</keyword>
<dbReference type="InterPro" id="IPR024618">
    <property type="entry name" value="DUF3857"/>
</dbReference>
<dbReference type="Pfam" id="PF12969">
    <property type="entry name" value="DUF3857"/>
    <property type="match status" value="1"/>
</dbReference>
<dbReference type="Pfam" id="PF01841">
    <property type="entry name" value="Transglut_core"/>
    <property type="match status" value="1"/>
</dbReference>